<sequence length="305" mass="35330">MIKEALYYERKNNMIYCKLCPHRCHLLEGQLGICQVRKAEKHNNNELKLYTLNYGAITSIALDPIEKKPLSKFYPGSYIVSVGSFGCNFKCSFCQNYSISQYKPEYKDINSKELLKLINDTKEEYKNMNIIGLAFTYNEPSIWYEYILQTSKFIKENQPDLKIVLVTNGFINEEPLKELLPYVDAMNIDLKGDAEYYKRLCFGRLEPVLNTIKVAHSQGVHIEISSLLVQDENTSVEIIEEIGDFLSELDKDIPLHISRYFPNYKLSNEATDIVQIRNAYKSLKSKLNNVYVGNVSREDLKKIIK</sequence>
<dbReference type="CDD" id="cd01335">
    <property type="entry name" value="Radical_SAM"/>
    <property type="match status" value="1"/>
</dbReference>
<dbReference type="NCBIfam" id="TIGR04337">
    <property type="entry name" value="AmmeMemoSam_rS"/>
    <property type="match status" value="1"/>
</dbReference>
<evidence type="ECO:0000256" key="3">
    <source>
        <dbReference type="ARBA" id="ARBA00022723"/>
    </source>
</evidence>
<feature type="domain" description="Radical SAM core" evidence="7">
    <location>
        <begin position="72"/>
        <end position="294"/>
    </location>
</feature>
<feature type="binding site" evidence="6">
    <location>
        <position position="91"/>
    </location>
    <ligand>
        <name>[4Fe-4S] cluster</name>
        <dbReference type="ChEBI" id="CHEBI:49883"/>
        <note>4Fe-4S-S-AdoMet</note>
    </ligand>
</feature>
<gene>
    <name evidence="8" type="ORF">SAMN02745163_01659</name>
</gene>
<dbReference type="InterPro" id="IPR027596">
    <property type="entry name" value="AmmeMemoSam_rS"/>
</dbReference>
<keyword evidence="9" id="KW-1185">Reference proteome</keyword>
<dbReference type="PROSITE" id="PS51918">
    <property type="entry name" value="RADICAL_SAM"/>
    <property type="match status" value="1"/>
</dbReference>
<dbReference type="EMBL" id="FQZB01000007">
    <property type="protein sequence ID" value="SHJ28217.1"/>
    <property type="molecule type" value="Genomic_DNA"/>
</dbReference>
<keyword evidence="1" id="KW-0004">4Fe-4S</keyword>
<keyword evidence="8" id="KW-0456">Lyase</keyword>
<keyword evidence="3 6" id="KW-0479">Metal-binding</keyword>
<dbReference type="InterPro" id="IPR058240">
    <property type="entry name" value="rSAM_sf"/>
</dbReference>
<comment type="cofactor">
    <cofactor evidence="6">
        <name>[4Fe-4S] cluster</name>
        <dbReference type="ChEBI" id="CHEBI:49883"/>
    </cofactor>
    <text evidence="6">Binds 1 [4Fe-4S] cluster. The cluster is coordinated with 3 cysteines and an exchangeable S-adenosyl-L-methionine.</text>
</comment>
<dbReference type="InterPro" id="IPR013785">
    <property type="entry name" value="Aldolase_TIM"/>
</dbReference>
<dbReference type="OrthoDB" id="9778883at2"/>
<dbReference type="GO" id="GO:0046872">
    <property type="term" value="F:metal ion binding"/>
    <property type="evidence" value="ECO:0007669"/>
    <property type="project" value="UniProtKB-KW"/>
</dbReference>
<reference evidence="8 9" key="1">
    <citation type="submission" date="2016-11" db="EMBL/GenBank/DDBJ databases">
        <authorList>
            <person name="Jaros S."/>
            <person name="Januszkiewicz K."/>
            <person name="Wedrychowicz H."/>
        </authorList>
    </citation>
    <scope>NUCLEOTIDE SEQUENCE [LARGE SCALE GENOMIC DNA]</scope>
    <source>
        <strain evidence="8 9">DSM 21758</strain>
    </source>
</reference>
<dbReference type="PANTHER" id="PTHR30352">
    <property type="entry name" value="PYRUVATE FORMATE-LYASE-ACTIVATING ENZYME"/>
    <property type="match status" value="1"/>
</dbReference>
<organism evidence="8 9">
    <name type="scientific">Clostridium cavendishii DSM 21758</name>
    <dbReference type="NCBI Taxonomy" id="1121302"/>
    <lineage>
        <taxon>Bacteria</taxon>
        <taxon>Bacillati</taxon>
        <taxon>Bacillota</taxon>
        <taxon>Clostridia</taxon>
        <taxon>Eubacteriales</taxon>
        <taxon>Clostridiaceae</taxon>
        <taxon>Clostridium</taxon>
    </lineage>
</organism>
<dbReference type="PIRSF" id="PIRSF004869">
    <property type="entry name" value="PflX_prd"/>
    <property type="match status" value="1"/>
</dbReference>
<keyword evidence="4 6" id="KW-0408">Iron</keyword>
<dbReference type="InterPro" id="IPR007197">
    <property type="entry name" value="rSAM"/>
</dbReference>
<evidence type="ECO:0000313" key="9">
    <source>
        <dbReference type="Proteomes" id="UP000184310"/>
    </source>
</evidence>
<feature type="binding site" evidence="6">
    <location>
        <position position="87"/>
    </location>
    <ligand>
        <name>[4Fe-4S] cluster</name>
        <dbReference type="ChEBI" id="CHEBI:49883"/>
        <note>4Fe-4S-S-AdoMet</note>
    </ligand>
</feature>
<evidence type="ECO:0000313" key="8">
    <source>
        <dbReference type="EMBL" id="SHJ28217.1"/>
    </source>
</evidence>
<keyword evidence="8" id="KW-0670">Pyruvate</keyword>
<dbReference type="Gene3D" id="3.20.20.70">
    <property type="entry name" value="Aldolase class I"/>
    <property type="match status" value="1"/>
</dbReference>
<evidence type="ECO:0000256" key="4">
    <source>
        <dbReference type="ARBA" id="ARBA00023004"/>
    </source>
</evidence>
<dbReference type="SFLD" id="SFLDG01101">
    <property type="entry name" value="Uncharacterised_Radical_SAM_Su"/>
    <property type="match status" value="1"/>
</dbReference>
<protein>
    <submittedName>
        <fullName evidence="8">Pyruvate formate lyase activating enzyme</fullName>
    </submittedName>
</protein>
<dbReference type="RefSeq" id="WP_072986206.1">
    <property type="nucleotide sequence ID" value="NZ_FQZB01000007.1"/>
</dbReference>
<dbReference type="Pfam" id="PF04055">
    <property type="entry name" value="Radical_SAM"/>
    <property type="match status" value="1"/>
</dbReference>
<evidence type="ECO:0000256" key="5">
    <source>
        <dbReference type="ARBA" id="ARBA00023014"/>
    </source>
</evidence>
<accession>A0A1M6I1B3</accession>
<dbReference type="InterPro" id="IPR016431">
    <property type="entry name" value="Pyrv-formate_lyase-activ_prd"/>
</dbReference>
<name>A0A1M6I1B3_9CLOT</name>
<dbReference type="InterPro" id="IPR034457">
    <property type="entry name" value="Organic_radical-activating"/>
</dbReference>
<evidence type="ECO:0000256" key="1">
    <source>
        <dbReference type="ARBA" id="ARBA00022485"/>
    </source>
</evidence>
<evidence type="ECO:0000256" key="2">
    <source>
        <dbReference type="ARBA" id="ARBA00022691"/>
    </source>
</evidence>
<dbReference type="GO" id="GO:0016829">
    <property type="term" value="F:lyase activity"/>
    <property type="evidence" value="ECO:0007669"/>
    <property type="project" value="UniProtKB-KW"/>
</dbReference>
<proteinExistence type="predicted"/>
<dbReference type="PANTHER" id="PTHR30352:SF5">
    <property type="entry name" value="PYRUVATE FORMATE-LYASE 1-ACTIVATING ENZYME"/>
    <property type="match status" value="1"/>
</dbReference>
<feature type="binding site" evidence="6">
    <location>
        <position position="94"/>
    </location>
    <ligand>
        <name>[4Fe-4S] cluster</name>
        <dbReference type="ChEBI" id="CHEBI:49883"/>
        <note>4Fe-4S-S-AdoMet</note>
    </ligand>
</feature>
<dbReference type="STRING" id="1121302.SAMN02745163_01659"/>
<dbReference type="AlphaFoldDB" id="A0A1M6I1B3"/>
<dbReference type="SFLD" id="SFLDS00029">
    <property type="entry name" value="Radical_SAM"/>
    <property type="match status" value="1"/>
</dbReference>
<dbReference type="SUPFAM" id="SSF102114">
    <property type="entry name" value="Radical SAM enzymes"/>
    <property type="match status" value="1"/>
</dbReference>
<keyword evidence="2 6" id="KW-0949">S-adenosyl-L-methionine</keyword>
<dbReference type="GO" id="GO:0051539">
    <property type="term" value="F:4 iron, 4 sulfur cluster binding"/>
    <property type="evidence" value="ECO:0007669"/>
    <property type="project" value="UniProtKB-KW"/>
</dbReference>
<dbReference type="Proteomes" id="UP000184310">
    <property type="component" value="Unassembled WGS sequence"/>
</dbReference>
<evidence type="ECO:0000259" key="7">
    <source>
        <dbReference type="PROSITE" id="PS51918"/>
    </source>
</evidence>
<keyword evidence="5 6" id="KW-0411">Iron-sulfur</keyword>
<evidence type="ECO:0000256" key="6">
    <source>
        <dbReference type="PIRSR" id="PIRSR004869-50"/>
    </source>
</evidence>